<feature type="domain" description="Mammalian cell entry C-terminal" evidence="3">
    <location>
        <begin position="121"/>
        <end position="309"/>
    </location>
</feature>
<dbReference type="Proteomes" id="UP001500483">
    <property type="component" value="Unassembled WGS sequence"/>
</dbReference>
<comment type="caution">
    <text evidence="4">The sequence shown here is derived from an EMBL/GenBank/DDBJ whole genome shotgun (WGS) entry which is preliminary data.</text>
</comment>
<dbReference type="EMBL" id="BAAAYK010000038">
    <property type="protein sequence ID" value="GAA3359156.1"/>
    <property type="molecule type" value="Genomic_DNA"/>
</dbReference>
<evidence type="ECO:0000313" key="4">
    <source>
        <dbReference type="EMBL" id="GAA3359156.1"/>
    </source>
</evidence>
<dbReference type="Pfam" id="PF11887">
    <property type="entry name" value="Mce4_CUP1"/>
    <property type="match status" value="1"/>
</dbReference>
<proteinExistence type="predicted"/>
<organism evidence="4 5">
    <name type="scientific">Saccharopolyspora gregorii</name>
    <dbReference type="NCBI Taxonomy" id="33914"/>
    <lineage>
        <taxon>Bacteria</taxon>
        <taxon>Bacillati</taxon>
        <taxon>Actinomycetota</taxon>
        <taxon>Actinomycetes</taxon>
        <taxon>Pseudonocardiales</taxon>
        <taxon>Pseudonocardiaceae</taxon>
        <taxon>Saccharopolyspora</taxon>
    </lineage>
</organism>
<feature type="domain" description="Mce/MlaD" evidence="2">
    <location>
        <begin position="39"/>
        <end position="114"/>
    </location>
</feature>
<evidence type="ECO:0000259" key="3">
    <source>
        <dbReference type="Pfam" id="PF11887"/>
    </source>
</evidence>
<gene>
    <name evidence="4" type="ORF">GCM10020366_34060</name>
</gene>
<sequence length="388" mass="40548">MFSRATTIRLGLFLLIAVVGIGFTGARYAGLDRLVGAGGYAVVVEVPDTGGVFTNSEVTYRGVAVGRVTGVRLTDRGAALDLHIDSAAPPIPADARAAVANRSAVGEQYLDLRPDDEHGPVLRDGSVIPAERAELPPPPESLLLNLDRLVADVPLDALRTVVEESGTALQGTGPHLQRMLDSTGSLIAAADRNLPSTTALLANSDVVLRTQQQQSGQIVEFSRGLRQVAEQLRASDPDLRRLADVAPPAAEQLDGLLRDSGTGLAATTANLLTTARLLDVRGPALENVLVAMPMMSAASHSAQDGDGRGHLGVVLNFFNPLACEKGYEGTERRPGDDITPIPANPDIRCAEPPDGPTNVRGSANVPRAPVPDAVPVPATAPPLPLPPR</sequence>
<dbReference type="InterPro" id="IPR052336">
    <property type="entry name" value="MlaD_Phospholipid_Transporter"/>
</dbReference>
<feature type="region of interest" description="Disordered" evidence="1">
    <location>
        <begin position="328"/>
        <end position="388"/>
    </location>
</feature>
<dbReference type="InterPro" id="IPR003399">
    <property type="entry name" value="Mce/MlaD"/>
</dbReference>
<dbReference type="PANTHER" id="PTHR33371">
    <property type="entry name" value="INTERMEMBRANE PHOSPHOLIPID TRANSPORT SYSTEM BINDING PROTEIN MLAD-RELATED"/>
    <property type="match status" value="1"/>
</dbReference>
<dbReference type="RefSeq" id="WP_344927770.1">
    <property type="nucleotide sequence ID" value="NZ_BAAAYK010000038.1"/>
</dbReference>
<evidence type="ECO:0000313" key="5">
    <source>
        <dbReference type="Proteomes" id="UP001500483"/>
    </source>
</evidence>
<accession>A0ABP6RQE0</accession>
<dbReference type="Pfam" id="PF02470">
    <property type="entry name" value="MlaD"/>
    <property type="match status" value="1"/>
</dbReference>
<reference evidence="5" key="1">
    <citation type="journal article" date="2019" name="Int. J. Syst. Evol. Microbiol.">
        <title>The Global Catalogue of Microorganisms (GCM) 10K type strain sequencing project: providing services to taxonomists for standard genome sequencing and annotation.</title>
        <authorList>
            <consortium name="The Broad Institute Genomics Platform"/>
            <consortium name="The Broad Institute Genome Sequencing Center for Infectious Disease"/>
            <person name="Wu L."/>
            <person name="Ma J."/>
        </authorList>
    </citation>
    <scope>NUCLEOTIDE SEQUENCE [LARGE SCALE GENOMIC DNA]</scope>
    <source>
        <strain evidence="5">JCM 9687</strain>
    </source>
</reference>
<name>A0ABP6RQE0_9PSEU</name>
<dbReference type="InterPro" id="IPR005693">
    <property type="entry name" value="Mce"/>
</dbReference>
<feature type="compositionally biased region" description="Pro residues" evidence="1">
    <location>
        <begin position="368"/>
        <end position="388"/>
    </location>
</feature>
<evidence type="ECO:0000259" key="2">
    <source>
        <dbReference type="Pfam" id="PF02470"/>
    </source>
</evidence>
<evidence type="ECO:0000256" key="1">
    <source>
        <dbReference type="SAM" id="MobiDB-lite"/>
    </source>
</evidence>
<dbReference type="NCBIfam" id="TIGR00996">
    <property type="entry name" value="Mtu_fam_mce"/>
    <property type="match status" value="1"/>
</dbReference>
<keyword evidence="5" id="KW-1185">Reference proteome</keyword>
<protein>
    <submittedName>
        <fullName evidence="4">MCE family protein</fullName>
    </submittedName>
</protein>
<dbReference type="PANTHER" id="PTHR33371:SF16">
    <property type="entry name" value="MCE-FAMILY PROTEIN MCE3F"/>
    <property type="match status" value="1"/>
</dbReference>
<dbReference type="InterPro" id="IPR024516">
    <property type="entry name" value="Mce_C"/>
</dbReference>